<gene>
    <name evidence="7" type="ORF">DH2020_011125</name>
</gene>
<proteinExistence type="predicted"/>
<evidence type="ECO:0000256" key="1">
    <source>
        <dbReference type="ARBA" id="ARBA00004123"/>
    </source>
</evidence>
<dbReference type="InterPro" id="IPR046347">
    <property type="entry name" value="bZIP_sf"/>
</dbReference>
<keyword evidence="8" id="KW-1185">Reference proteome</keyword>
<sequence>MASWSPPNPDHPRQPSPSRFNLHSDQSRGFGSMNFEDILRNICSDSESGGGGGGEVGDGDREKTVEEVWSEIVNDGAGGGGSGEPRMTLEDFLAKAGAVNEEDVRVSASVTMPPPPMGGFVGMETAMMSPVTGVPAVQYAPAVCVHDGMTTGGFGVDFANGMVAVSGGASGRGKRKAVAEQVPLDKATQQRQRMIKNRESAARSRERKQAYPVELETLVTQLEEENARLLKEEINLSIKFTLSKRFLVDNHPNKWNGKLMSEDCVDLNYCKINSEFGTKQLEHGCCFNET</sequence>
<dbReference type="Pfam" id="PF00170">
    <property type="entry name" value="bZIP_1"/>
    <property type="match status" value="1"/>
</dbReference>
<reference evidence="7 8" key="1">
    <citation type="journal article" date="2021" name="Comput. Struct. Biotechnol. J.">
        <title>De novo genome assembly of the potent medicinal plant Rehmannia glutinosa using nanopore technology.</title>
        <authorList>
            <person name="Ma L."/>
            <person name="Dong C."/>
            <person name="Song C."/>
            <person name="Wang X."/>
            <person name="Zheng X."/>
            <person name="Niu Y."/>
            <person name="Chen S."/>
            <person name="Feng W."/>
        </authorList>
    </citation>
    <scope>NUCLEOTIDE SEQUENCE [LARGE SCALE GENOMIC DNA]</scope>
    <source>
        <strain evidence="7">DH-2019</strain>
    </source>
</reference>
<accession>A0ABR0XCI8</accession>
<dbReference type="PANTHER" id="PTHR22952">
    <property type="entry name" value="CAMP-RESPONSE ELEMENT BINDING PROTEIN-RELATED"/>
    <property type="match status" value="1"/>
</dbReference>
<comment type="caution">
    <text evidence="7">The sequence shown here is derived from an EMBL/GenBank/DDBJ whole genome shotgun (WGS) entry which is preliminary data.</text>
</comment>
<dbReference type="PANTHER" id="PTHR22952:SF392">
    <property type="entry name" value="BZIP TRANSCRIPTION FACTOR 12"/>
    <property type="match status" value="1"/>
</dbReference>
<feature type="region of interest" description="Disordered" evidence="5">
    <location>
        <begin position="1"/>
        <end position="62"/>
    </location>
</feature>
<dbReference type="SMART" id="SM00338">
    <property type="entry name" value="BRLZ"/>
    <property type="match status" value="1"/>
</dbReference>
<evidence type="ECO:0000256" key="3">
    <source>
        <dbReference type="ARBA" id="ARBA00023242"/>
    </source>
</evidence>
<evidence type="ECO:0000259" key="6">
    <source>
        <dbReference type="PROSITE" id="PS50217"/>
    </source>
</evidence>
<dbReference type="Gene3D" id="1.20.5.170">
    <property type="match status" value="1"/>
</dbReference>
<dbReference type="InterPro" id="IPR004827">
    <property type="entry name" value="bZIP"/>
</dbReference>
<dbReference type="PROSITE" id="PS50217">
    <property type="entry name" value="BZIP"/>
    <property type="match status" value="1"/>
</dbReference>
<evidence type="ECO:0000256" key="4">
    <source>
        <dbReference type="SAM" id="Coils"/>
    </source>
</evidence>
<evidence type="ECO:0000256" key="2">
    <source>
        <dbReference type="ARBA" id="ARBA00023125"/>
    </source>
</evidence>
<dbReference type="SUPFAM" id="SSF57959">
    <property type="entry name" value="Leucine zipper domain"/>
    <property type="match status" value="1"/>
</dbReference>
<dbReference type="PROSITE" id="PS00036">
    <property type="entry name" value="BZIP_BASIC"/>
    <property type="match status" value="1"/>
</dbReference>
<name>A0ABR0XCI8_REHGL</name>
<dbReference type="CDD" id="cd14707">
    <property type="entry name" value="bZIP_plant_BZIP46"/>
    <property type="match status" value="1"/>
</dbReference>
<keyword evidence="3" id="KW-0539">Nucleus</keyword>
<dbReference type="InterPro" id="IPR043452">
    <property type="entry name" value="BZIP46-like"/>
</dbReference>
<dbReference type="EMBL" id="JABTTQ020000005">
    <property type="protein sequence ID" value="KAK6156877.1"/>
    <property type="molecule type" value="Genomic_DNA"/>
</dbReference>
<evidence type="ECO:0000313" key="8">
    <source>
        <dbReference type="Proteomes" id="UP001318860"/>
    </source>
</evidence>
<evidence type="ECO:0000313" key="7">
    <source>
        <dbReference type="EMBL" id="KAK6156877.1"/>
    </source>
</evidence>
<protein>
    <recommendedName>
        <fullName evidence="6">BZIP domain-containing protein</fullName>
    </recommendedName>
</protein>
<feature type="compositionally biased region" description="Polar residues" evidence="5">
    <location>
        <begin position="16"/>
        <end position="29"/>
    </location>
</feature>
<dbReference type="Proteomes" id="UP001318860">
    <property type="component" value="Unassembled WGS sequence"/>
</dbReference>
<keyword evidence="4" id="KW-0175">Coiled coil</keyword>
<organism evidence="7 8">
    <name type="scientific">Rehmannia glutinosa</name>
    <name type="common">Chinese foxglove</name>
    <dbReference type="NCBI Taxonomy" id="99300"/>
    <lineage>
        <taxon>Eukaryota</taxon>
        <taxon>Viridiplantae</taxon>
        <taxon>Streptophyta</taxon>
        <taxon>Embryophyta</taxon>
        <taxon>Tracheophyta</taxon>
        <taxon>Spermatophyta</taxon>
        <taxon>Magnoliopsida</taxon>
        <taxon>eudicotyledons</taxon>
        <taxon>Gunneridae</taxon>
        <taxon>Pentapetalae</taxon>
        <taxon>asterids</taxon>
        <taxon>lamiids</taxon>
        <taxon>Lamiales</taxon>
        <taxon>Orobanchaceae</taxon>
        <taxon>Rehmannieae</taxon>
        <taxon>Rehmannia</taxon>
    </lineage>
</organism>
<feature type="domain" description="BZIP" evidence="6">
    <location>
        <begin position="187"/>
        <end position="232"/>
    </location>
</feature>
<evidence type="ECO:0000256" key="5">
    <source>
        <dbReference type="SAM" id="MobiDB-lite"/>
    </source>
</evidence>
<comment type="subcellular location">
    <subcellularLocation>
        <location evidence="1">Nucleus</location>
    </subcellularLocation>
</comment>
<keyword evidence="2" id="KW-0238">DNA-binding</keyword>
<feature type="coiled-coil region" evidence="4">
    <location>
        <begin position="184"/>
        <end position="239"/>
    </location>
</feature>